<dbReference type="PANTHER" id="PTHR37828:SF1">
    <property type="entry name" value="YCII-RELATED DOMAIN-CONTAINING PROTEIN"/>
    <property type="match status" value="1"/>
</dbReference>
<dbReference type="EMBL" id="FPBO01000003">
    <property type="protein sequence ID" value="SFU43471.1"/>
    <property type="molecule type" value="Genomic_DNA"/>
</dbReference>
<dbReference type="Gene3D" id="3.30.70.1060">
    <property type="entry name" value="Dimeric alpha+beta barrel"/>
    <property type="match status" value="1"/>
</dbReference>
<dbReference type="InterPro" id="IPR011008">
    <property type="entry name" value="Dimeric_a/b-barrel"/>
</dbReference>
<dbReference type="PANTHER" id="PTHR37828">
    <property type="entry name" value="GSR2449 PROTEIN"/>
    <property type="match status" value="1"/>
</dbReference>
<dbReference type="RefSeq" id="WP_093553837.1">
    <property type="nucleotide sequence ID" value="NZ_FPBO01000003.1"/>
</dbReference>
<dbReference type="OrthoDB" id="4186846at2"/>
<organism evidence="3 4">
    <name type="scientific">Pseudoduganella namucuonensis</name>
    <dbReference type="NCBI Taxonomy" id="1035707"/>
    <lineage>
        <taxon>Bacteria</taxon>
        <taxon>Pseudomonadati</taxon>
        <taxon>Pseudomonadota</taxon>
        <taxon>Betaproteobacteria</taxon>
        <taxon>Burkholderiales</taxon>
        <taxon>Oxalobacteraceae</taxon>
        <taxon>Telluria group</taxon>
        <taxon>Pseudoduganella</taxon>
    </lineage>
</organism>
<reference evidence="4" key="1">
    <citation type="submission" date="2016-10" db="EMBL/GenBank/DDBJ databases">
        <authorList>
            <person name="Varghese N."/>
            <person name="Submissions S."/>
        </authorList>
    </citation>
    <scope>NUCLEOTIDE SEQUENCE [LARGE SCALE GENOMIC DNA]</scope>
    <source>
        <strain evidence="4">CGMCC 1.11014</strain>
    </source>
</reference>
<proteinExistence type="inferred from homology"/>
<dbReference type="STRING" id="1035707.SAMN05216552_100347"/>
<feature type="domain" description="YCII-related" evidence="2">
    <location>
        <begin position="25"/>
        <end position="97"/>
    </location>
</feature>
<evidence type="ECO:0000259" key="2">
    <source>
        <dbReference type="Pfam" id="PF03795"/>
    </source>
</evidence>
<evidence type="ECO:0000313" key="4">
    <source>
        <dbReference type="Proteomes" id="UP000199391"/>
    </source>
</evidence>
<protein>
    <recommendedName>
        <fullName evidence="2">YCII-related domain-containing protein</fullName>
    </recommendedName>
</protein>
<dbReference type="Proteomes" id="UP000199391">
    <property type="component" value="Unassembled WGS sequence"/>
</dbReference>
<sequence>MDINDNARGLLAKMLQKALYVALRTPNDLSRFGELLEAHLQWAIAAEQRGELFASGPFVEEGGAPGALGGMSIVRASSMEEAQQILARDPFIREGVYLPSIRKWLLMEGGVTVTLRFSDQSYLLR</sequence>
<dbReference type="Pfam" id="PF03795">
    <property type="entry name" value="YCII"/>
    <property type="match status" value="1"/>
</dbReference>
<accession>A0A1I7G540</accession>
<name>A0A1I7G540_9BURK</name>
<dbReference type="InterPro" id="IPR005545">
    <property type="entry name" value="YCII"/>
</dbReference>
<gene>
    <name evidence="3" type="ORF">SAMN05216552_100347</name>
</gene>
<evidence type="ECO:0000256" key="1">
    <source>
        <dbReference type="ARBA" id="ARBA00007689"/>
    </source>
</evidence>
<dbReference type="AlphaFoldDB" id="A0A1I7G540"/>
<dbReference type="SUPFAM" id="SSF54909">
    <property type="entry name" value="Dimeric alpha+beta barrel"/>
    <property type="match status" value="1"/>
</dbReference>
<comment type="similarity">
    <text evidence="1">Belongs to the YciI family.</text>
</comment>
<keyword evidence="4" id="KW-1185">Reference proteome</keyword>
<evidence type="ECO:0000313" key="3">
    <source>
        <dbReference type="EMBL" id="SFU43471.1"/>
    </source>
</evidence>